<comment type="caution">
    <text evidence="2">The sequence shown here is derived from an EMBL/GenBank/DDBJ whole genome shotgun (WGS) entry which is preliminary data.</text>
</comment>
<evidence type="ECO:0000313" key="2">
    <source>
        <dbReference type="EMBL" id="TFB06199.1"/>
    </source>
</evidence>
<proteinExistence type="predicted"/>
<name>A0ABY2HDX6_9HYPO</name>
<organism evidence="2 3">
    <name type="scientific">Trichoderma ghanense</name>
    <dbReference type="NCBI Taxonomy" id="65468"/>
    <lineage>
        <taxon>Eukaryota</taxon>
        <taxon>Fungi</taxon>
        <taxon>Dikarya</taxon>
        <taxon>Ascomycota</taxon>
        <taxon>Pezizomycotina</taxon>
        <taxon>Sordariomycetes</taxon>
        <taxon>Hypocreomycetidae</taxon>
        <taxon>Hypocreales</taxon>
        <taxon>Hypocreaceae</taxon>
        <taxon>Trichoderma</taxon>
    </lineage>
</organism>
<dbReference type="Proteomes" id="UP001642720">
    <property type="component" value="Unassembled WGS sequence"/>
</dbReference>
<dbReference type="RefSeq" id="XP_073562400.1">
    <property type="nucleotide sequence ID" value="XM_073699481.1"/>
</dbReference>
<dbReference type="EMBL" id="PPTA01000002">
    <property type="protein sequence ID" value="TFB06199.1"/>
    <property type="molecule type" value="Genomic_DNA"/>
</dbReference>
<accession>A0ABY2HDX6</accession>
<feature type="compositionally biased region" description="Polar residues" evidence="1">
    <location>
        <begin position="111"/>
        <end position="123"/>
    </location>
</feature>
<dbReference type="GeneID" id="300573931"/>
<sequence length="144" mass="15514">MACGLLERAEDTSLEHEIATAPSDVVAHTGLSLARGGERDPAANREQSAKGGVCSELLGIISECGVWHGLRPACRASRGGEYQKKRRARINVDGQMGGMEGQQLENHRETSLSLSQSLPTASREQTKHTIRASLNTANLDEKHV</sequence>
<reference evidence="2 3" key="1">
    <citation type="submission" date="2018-01" db="EMBL/GenBank/DDBJ databases">
        <title>Genome characterization of the sugarcane-associated fungus Trichoderma ghanense CCMA-1212 and their application in lignocelulose bioconversion.</title>
        <authorList>
            <person name="Steindorff A.S."/>
            <person name="Mendes T.D."/>
            <person name="Vilela E.S.D."/>
            <person name="Rodrigues D.S."/>
            <person name="Formighieri E.F."/>
            <person name="Melo I.S."/>
            <person name="Favaro L.C.L."/>
        </authorList>
    </citation>
    <scope>NUCLEOTIDE SEQUENCE [LARGE SCALE GENOMIC DNA]</scope>
    <source>
        <strain evidence="2 3">CCMA-1212</strain>
    </source>
</reference>
<keyword evidence="3" id="KW-1185">Reference proteome</keyword>
<feature type="region of interest" description="Disordered" evidence="1">
    <location>
        <begin position="91"/>
        <end position="127"/>
    </location>
</feature>
<evidence type="ECO:0000313" key="3">
    <source>
        <dbReference type="Proteomes" id="UP001642720"/>
    </source>
</evidence>
<protein>
    <submittedName>
        <fullName evidence="2">Uncharacterized protein</fullName>
    </submittedName>
</protein>
<evidence type="ECO:0000256" key="1">
    <source>
        <dbReference type="SAM" id="MobiDB-lite"/>
    </source>
</evidence>
<gene>
    <name evidence="2" type="ORF">CCMA1212_002079</name>
</gene>